<evidence type="ECO:0000313" key="2">
    <source>
        <dbReference type="EMBL" id="KFK23102.1"/>
    </source>
</evidence>
<protein>
    <submittedName>
        <fullName evidence="2">Uncharacterized protein</fullName>
    </submittedName>
</protein>
<dbReference type="Proteomes" id="UP000029120">
    <property type="component" value="Unassembled WGS sequence"/>
</dbReference>
<dbReference type="EMBL" id="KL982452">
    <property type="protein sequence ID" value="KFK23102.1"/>
    <property type="molecule type" value="Genomic_DNA"/>
</dbReference>
<dbReference type="AlphaFoldDB" id="A0A087FZQ0"/>
<feature type="compositionally biased region" description="Basic and acidic residues" evidence="1">
    <location>
        <begin position="191"/>
        <end position="205"/>
    </location>
</feature>
<evidence type="ECO:0000313" key="3">
    <source>
        <dbReference type="Proteomes" id="UP000029120"/>
    </source>
</evidence>
<sequence>MLKTSGINTLMRTKVPHVLGTDDPRSRDLEGLPPCTEELMGCGDDVVLMGHKDDDVPMTQASSERPNVPISLLYGFDGLSFIDPEDPELPLSCAYASSPSFSFDSRACSIESDDEETLDEVQQTKKTKKVQKKSKVYAFEQKQKPQRSKGELFDRDANQYNDQGDRIDEVGNVIEVDDIVAAHQAELDRQRAELERQHAEFEHQTRVNRRP</sequence>
<accession>A0A087FZQ0</accession>
<proteinExistence type="predicted"/>
<feature type="region of interest" description="Disordered" evidence="1">
    <location>
        <begin position="191"/>
        <end position="211"/>
    </location>
</feature>
<organism evidence="2 3">
    <name type="scientific">Arabis alpina</name>
    <name type="common">Alpine rock-cress</name>
    <dbReference type="NCBI Taxonomy" id="50452"/>
    <lineage>
        <taxon>Eukaryota</taxon>
        <taxon>Viridiplantae</taxon>
        <taxon>Streptophyta</taxon>
        <taxon>Embryophyta</taxon>
        <taxon>Tracheophyta</taxon>
        <taxon>Spermatophyta</taxon>
        <taxon>Magnoliopsida</taxon>
        <taxon>eudicotyledons</taxon>
        <taxon>Gunneridae</taxon>
        <taxon>Pentapetalae</taxon>
        <taxon>rosids</taxon>
        <taxon>malvids</taxon>
        <taxon>Brassicales</taxon>
        <taxon>Brassicaceae</taxon>
        <taxon>Arabideae</taxon>
        <taxon>Arabis</taxon>
    </lineage>
</organism>
<evidence type="ECO:0000256" key="1">
    <source>
        <dbReference type="SAM" id="MobiDB-lite"/>
    </source>
</evidence>
<gene>
    <name evidence="2" type="ORF">AALP_AAs49362U000300</name>
</gene>
<keyword evidence="3" id="KW-1185">Reference proteome</keyword>
<reference evidence="3" key="1">
    <citation type="journal article" date="2015" name="Nat. Plants">
        <title>Genome expansion of Arabis alpina linked with retrotransposition and reduced symmetric DNA methylation.</title>
        <authorList>
            <person name="Willing E.M."/>
            <person name="Rawat V."/>
            <person name="Mandakova T."/>
            <person name="Maumus F."/>
            <person name="James G.V."/>
            <person name="Nordstroem K.J."/>
            <person name="Becker C."/>
            <person name="Warthmann N."/>
            <person name="Chica C."/>
            <person name="Szarzynska B."/>
            <person name="Zytnicki M."/>
            <person name="Albani M.C."/>
            <person name="Kiefer C."/>
            <person name="Bergonzi S."/>
            <person name="Castaings L."/>
            <person name="Mateos J.L."/>
            <person name="Berns M.C."/>
            <person name="Bujdoso N."/>
            <person name="Piofczyk T."/>
            <person name="de Lorenzo L."/>
            <person name="Barrero-Sicilia C."/>
            <person name="Mateos I."/>
            <person name="Piednoel M."/>
            <person name="Hagmann J."/>
            <person name="Chen-Min-Tao R."/>
            <person name="Iglesias-Fernandez R."/>
            <person name="Schuster S.C."/>
            <person name="Alonso-Blanco C."/>
            <person name="Roudier F."/>
            <person name="Carbonero P."/>
            <person name="Paz-Ares J."/>
            <person name="Davis S.J."/>
            <person name="Pecinka A."/>
            <person name="Quesneville H."/>
            <person name="Colot V."/>
            <person name="Lysak M.A."/>
            <person name="Weigel D."/>
            <person name="Coupland G."/>
            <person name="Schneeberger K."/>
        </authorList>
    </citation>
    <scope>NUCLEOTIDE SEQUENCE [LARGE SCALE GENOMIC DNA]</scope>
    <source>
        <strain evidence="3">cv. Pajares</strain>
    </source>
</reference>
<feature type="region of interest" description="Disordered" evidence="1">
    <location>
        <begin position="137"/>
        <end position="166"/>
    </location>
</feature>
<name>A0A087FZQ0_ARAAL</name>
<feature type="compositionally biased region" description="Basic and acidic residues" evidence="1">
    <location>
        <begin position="148"/>
        <end position="166"/>
    </location>
</feature>
<dbReference type="Gramene" id="KFK23102">
    <property type="protein sequence ID" value="KFK23102"/>
    <property type="gene ID" value="AALP_AAs49362U000300"/>
</dbReference>